<keyword evidence="5" id="KW-1185">Reference proteome</keyword>
<dbReference type="Proteomes" id="UP000245609">
    <property type="component" value="Unassembled WGS sequence"/>
</dbReference>
<evidence type="ECO:0000259" key="3">
    <source>
        <dbReference type="PROSITE" id="PS50240"/>
    </source>
</evidence>
<dbReference type="PRINTS" id="PR00722">
    <property type="entry name" value="CHYMOTRYPSIN"/>
</dbReference>
<dbReference type="InterPro" id="IPR033116">
    <property type="entry name" value="TRYPSIN_SER"/>
</dbReference>
<dbReference type="AlphaFoldDB" id="A0A2T9YAG4"/>
<dbReference type="PANTHER" id="PTHR24260">
    <property type="match status" value="1"/>
</dbReference>
<evidence type="ECO:0000256" key="2">
    <source>
        <dbReference type="RuleBase" id="RU363034"/>
    </source>
</evidence>
<accession>A0A2T9YAG4</accession>
<name>A0A2T9YAG4_9FUNG</name>
<keyword evidence="1" id="KW-1015">Disulfide bond</keyword>
<dbReference type="SMART" id="SM00020">
    <property type="entry name" value="Tryp_SPc"/>
    <property type="match status" value="1"/>
</dbReference>
<sequence length="297" mass="31863">MSKNTAKKKDQLPFYFTRAQADKGNDSKLLKVASFKPSNDNKIINGVAATRIQYPFITQLFYRESESFGFSFSCTASLISDQWVLTAAHCLSNSKRELKNPANFRVAVGKPQLVTGDDIEKQYTVTTIGTFGYKGKSFLDLGLMKLGNPVPSSEATPARIYVSPVQTGLPVTVAGFGVTEYGSSVPSSVLLQTKVDISESSNCSTMNKNWESNTGPQLCQESYNGDDSCQGDSGGPLVTNIDGENVIVGVTNSGGNKDKNSKNLCGYNVIAYYARLGYYASAISKVIGVPLSTLAAA</sequence>
<dbReference type="InterPro" id="IPR009003">
    <property type="entry name" value="Peptidase_S1_PA"/>
</dbReference>
<dbReference type="InterPro" id="IPR001254">
    <property type="entry name" value="Trypsin_dom"/>
</dbReference>
<dbReference type="PANTHER" id="PTHR24260:SF136">
    <property type="entry name" value="GH08193P-RELATED"/>
    <property type="match status" value="1"/>
</dbReference>
<feature type="domain" description="Peptidase S1" evidence="3">
    <location>
        <begin position="43"/>
        <end position="288"/>
    </location>
</feature>
<evidence type="ECO:0000313" key="5">
    <source>
        <dbReference type="Proteomes" id="UP000245609"/>
    </source>
</evidence>
<dbReference type="SUPFAM" id="SSF50494">
    <property type="entry name" value="Trypsin-like serine proteases"/>
    <property type="match status" value="1"/>
</dbReference>
<dbReference type="STRING" id="133381.A0A2T9YAG4"/>
<dbReference type="InterPro" id="IPR018114">
    <property type="entry name" value="TRYPSIN_HIS"/>
</dbReference>
<keyword evidence="2" id="KW-0645">Protease</keyword>
<dbReference type="EMBL" id="MBFS01003060">
    <property type="protein sequence ID" value="PVU89305.1"/>
    <property type="molecule type" value="Genomic_DNA"/>
</dbReference>
<dbReference type="GO" id="GO:0006508">
    <property type="term" value="P:proteolysis"/>
    <property type="evidence" value="ECO:0007669"/>
    <property type="project" value="UniProtKB-KW"/>
</dbReference>
<reference evidence="4 5" key="1">
    <citation type="journal article" date="2018" name="MBio">
        <title>Comparative Genomics Reveals the Core Gene Toolbox for the Fungus-Insect Symbiosis.</title>
        <authorList>
            <person name="Wang Y."/>
            <person name="Stata M."/>
            <person name="Wang W."/>
            <person name="Stajich J.E."/>
            <person name="White M.M."/>
            <person name="Moncalvo J.M."/>
        </authorList>
    </citation>
    <scope>NUCLEOTIDE SEQUENCE [LARGE SCALE GENOMIC DNA]</scope>
    <source>
        <strain evidence="4 5">SC-DP-2</strain>
    </source>
</reference>
<dbReference type="InterPro" id="IPR043504">
    <property type="entry name" value="Peptidase_S1_PA_chymotrypsin"/>
</dbReference>
<dbReference type="CDD" id="cd00190">
    <property type="entry name" value="Tryp_SPc"/>
    <property type="match status" value="1"/>
</dbReference>
<keyword evidence="2" id="KW-0378">Hydrolase</keyword>
<dbReference type="PROSITE" id="PS50240">
    <property type="entry name" value="TRYPSIN_DOM"/>
    <property type="match status" value="1"/>
</dbReference>
<dbReference type="InterPro" id="IPR051333">
    <property type="entry name" value="CLIP_Serine_Protease"/>
</dbReference>
<protein>
    <recommendedName>
        <fullName evidence="3">Peptidase S1 domain-containing protein</fullName>
    </recommendedName>
</protein>
<dbReference type="PROSITE" id="PS00134">
    <property type="entry name" value="TRYPSIN_HIS"/>
    <property type="match status" value="1"/>
</dbReference>
<dbReference type="Gene3D" id="2.40.10.10">
    <property type="entry name" value="Trypsin-like serine proteases"/>
    <property type="match status" value="1"/>
</dbReference>
<organism evidence="4 5">
    <name type="scientific">Smittium megazygosporum</name>
    <dbReference type="NCBI Taxonomy" id="133381"/>
    <lineage>
        <taxon>Eukaryota</taxon>
        <taxon>Fungi</taxon>
        <taxon>Fungi incertae sedis</taxon>
        <taxon>Zoopagomycota</taxon>
        <taxon>Kickxellomycotina</taxon>
        <taxon>Harpellomycetes</taxon>
        <taxon>Harpellales</taxon>
        <taxon>Legeriomycetaceae</taxon>
        <taxon>Smittium</taxon>
    </lineage>
</organism>
<gene>
    <name evidence="4" type="ORF">BB560_006305</name>
</gene>
<dbReference type="OrthoDB" id="6380398at2759"/>
<dbReference type="PROSITE" id="PS00135">
    <property type="entry name" value="TRYPSIN_SER"/>
    <property type="match status" value="1"/>
</dbReference>
<comment type="caution">
    <text evidence="4">The sequence shown here is derived from an EMBL/GenBank/DDBJ whole genome shotgun (WGS) entry which is preliminary data.</text>
</comment>
<evidence type="ECO:0000313" key="4">
    <source>
        <dbReference type="EMBL" id="PVU89305.1"/>
    </source>
</evidence>
<dbReference type="GO" id="GO:0004252">
    <property type="term" value="F:serine-type endopeptidase activity"/>
    <property type="evidence" value="ECO:0007669"/>
    <property type="project" value="InterPro"/>
</dbReference>
<proteinExistence type="predicted"/>
<dbReference type="Pfam" id="PF00089">
    <property type="entry name" value="Trypsin"/>
    <property type="match status" value="1"/>
</dbReference>
<dbReference type="InterPro" id="IPR001314">
    <property type="entry name" value="Peptidase_S1A"/>
</dbReference>
<evidence type="ECO:0000256" key="1">
    <source>
        <dbReference type="ARBA" id="ARBA00023157"/>
    </source>
</evidence>
<keyword evidence="2" id="KW-0720">Serine protease</keyword>